<dbReference type="InterPro" id="IPR014026">
    <property type="entry name" value="UDP-Glc/GDP-Man_DH_dimer"/>
</dbReference>
<accession>A0A7G9Z8V7</accession>
<dbReference type="Gene3D" id="3.40.50.720">
    <property type="entry name" value="NAD(P)-binding Rossmann-like Domain"/>
    <property type="match status" value="2"/>
</dbReference>
<dbReference type="SUPFAM" id="SSF52413">
    <property type="entry name" value="UDP-glucose/GDP-mannose dehydrogenase C-terminal domain"/>
    <property type="match status" value="1"/>
</dbReference>
<dbReference type="SUPFAM" id="SSF48179">
    <property type="entry name" value="6-phosphogluconate dehydrogenase C-terminal domain-like"/>
    <property type="match status" value="1"/>
</dbReference>
<dbReference type="GO" id="GO:0089714">
    <property type="term" value="F:UDP-N-acetyl-D-mannosamine dehydrogenase activity"/>
    <property type="evidence" value="ECO:0007669"/>
    <property type="project" value="UniProtKB-EC"/>
</dbReference>
<sequence length="211" mass="23216">MTGAGFAELGYDVILVDIDENKVNLLNLAQSPIFEPGLEEIIKKNKERLHATLDFRAAIECSDLSFKISFANEVGNICKRVGIDTYEVFKGVGLDHRINQSFFRACIGFGGSCFPKDVIALIAKAEALGVSPKKILKAVVSTNNEQPLNLIELLKKHIPDLKGRTIWVLGLAFKPDTDDIRESRAIPIVARLIEEGATVKAYDPKAMGTFK</sequence>
<dbReference type="SMART" id="SM00984">
    <property type="entry name" value="UDPG_MGDP_dh_C"/>
    <property type="match status" value="1"/>
</dbReference>
<dbReference type="InterPro" id="IPR028359">
    <property type="entry name" value="UDP_ManNAc/GlcNAc_DH"/>
</dbReference>
<dbReference type="InterPro" id="IPR008927">
    <property type="entry name" value="6-PGluconate_DH-like_C_sf"/>
</dbReference>
<name>A0A7G9Z8V7_9EURY</name>
<proteinExistence type="predicted"/>
<dbReference type="Gene3D" id="1.20.5.170">
    <property type="match status" value="1"/>
</dbReference>
<dbReference type="PANTHER" id="PTHR43750">
    <property type="entry name" value="UDP-GLUCOSE 6-DEHYDROGENASE TUAD"/>
    <property type="match status" value="1"/>
</dbReference>
<dbReference type="InterPro" id="IPR036291">
    <property type="entry name" value="NAD(P)-bd_dom_sf"/>
</dbReference>
<dbReference type="EC" id="1.1.1.336" evidence="2"/>
<dbReference type="InterPro" id="IPR014027">
    <property type="entry name" value="UDP-Glc/GDP-Man_DH_C"/>
</dbReference>
<dbReference type="GO" id="GO:0051287">
    <property type="term" value="F:NAD binding"/>
    <property type="evidence" value="ECO:0007669"/>
    <property type="project" value="InterPro"/>
</dbReference>
<evidence type="ECO:0000313" key="2">
    <source>
        <dbReference type="EMBL" id="QNO56691.1"/>
    </source>
</evidence>
<reference evidence="2" key="1">
    <citation type="submission" date="2020-06" db="EMBL/GenBank/DDBJ databases">
        <title>Unique genomic features of the anaerobic methanotrophic archaea.</title>
        <authorList>
            <person name="Chadwick G.L."/>
            <person name="Skennerton C.T."/>
            <person name="Laso-Perez R."/>
            <person name="Leu A.O."/>
            <person name="Speth D.R."/>
            <person name="Yu H."/>
            <person name="Morgan-Lang C."/>
            <person name="Hatzenpichler R."/>
            <person name="Goudeau D."/>
            <person name="Malmstrom R."/>
            <person name="Brazelton W.J."/>
            <person name="Woyke T."/>
            <person name="Hallam S.J."/>
            <person name="Tyson G.W."/>
            <person name="Wegener G."/>
            <person name="Boetius A."/>
            <person name="Orphan V."/>
        </authorList>
    </citation>
    <scope>NUCLEOTIDE SEQUENCE</scope>
</reference>
<feature type="domain" description="UDP-glucose/GDP-mannose dehydrogenase C-terminal" evidence="1">
    <location>
        <begin position="167"/>
        <end position="211"/>
    </location>
</feature>
<evidence type="ECO:0000259" key="1">
    <source>
        <dbReference type="SMART" id="SM00984"/>
    </source>
</evidence>
<dbReference type="SUPFAM" id="SSF51735">
    <property type="entry name" value="NAD(P)-binding Rossmann-fold domains"/>
    <property type="match status" value="1"/>
</dbReference>
<dbReference type="EMBL" id="MT631665">
    <property type="protein sequence ID" value="QNO56691.1"/>
    <property type="molecule type" value="Genomic_DNA"/>
</dbReference>
<dbReference type="PIRSF" id="PIRSF500136">
    <property type="entry name" value="UDP_ManNAc_DH"/>
    <property type="match status" value="1"/>
</dbReference>
<dbReference type="PIRSF" id="PIRSF000124">
    <property type="entry name" value="UDPglc_GDPman_dh"/>
    <property type="match status" value="1"/>
</dbReference>
<organism evidence="2">
    <name type="scientific">Candidatus Methanophaga sp. ANME-1 ERB7</name>
    <dbReference type="NCBI Taxonomy" id="2759913"/>
    <lineage>
        <taxon>Archaea</taxon>
        <taxon>Methanobacteriati</taxon>
        <taxon>Methanobacteriota</taxon>
        <taxon>Stenosarchaea group</taxon>
        <taxon>Methanomicrobia</taxon>
        <taxon>Candidatus Methanophagales</taxon>
        <taxon>Candidatus Methanophagaceae</taxon>
        <taxon>Candidatus Methanophaga</taxon>
    </lineage>
</organism>
<dbReference type="InterPro" id="IPR036220">
    <property type="entry name" value="UDP-Glc/GDP-Man_DH_C_sf"/>
</dbReference>
<dbReference type="GO" id="GO:0016628">
    <property type="term" value="F:oxidoreductase activity, acting on the CH-CH group of donors, NAD or NADP as acceptor"/>
    <property type="evidence" value="ECO:0007669"/>
    <property type="project" value="InterPro"/>
</dbReference>
<dbReference type="PANTHER" id="PTHR43750:SF3">
    <property type="entry name" value="UDP-GLUCOSE 6-DEHYDROGENASE TUAD"/>
    <property type="match status" value="1"/>
</dbReference>
<dbReference type="GO" id="GO:0000271">
    <property type="term" value="P:polysaccharide biosynthetic process"/>
    <property type="evidence" value="ECO:0007669"/>
    <property type="project" value="InterPro"/>
</dbReference>
<dbReference type="InterPro" id="IPR017476">
    <property type="entry name" value="UDP-Glc/GDP-Man"/>
</dbReference>
<dbReference type="Pfam" id="PF03720">
    <property type="entry name" value="UDPG_MGDP_dh_C"/>
    <property type="match status" value="1"/>
</dbReference>
<dbReference type="AlphaFoldDB" id="A0A7G9Z8V7"/>
<dbReference type="Pfam" id="PF00984">
    <property type="entry name" value="UDPG_MGDP_dh"/>
    <property type="match status" value="1"/>
</dbReference>
<gene>
    <name evidence="2" type="primary">wecC</name>
    <name evidence="2" type="ORF">JBENMAEK_00010</name>
</gene>
<protein>
    <submittedName>
        <fullName evidence="2">UDP-N-acetyl-D-mannosamine dehydrogenase</fullName>
        <ecNumber evidence="2">1.1.1.336</ecNumber>
    </submittedName>
</protein>
<keyword evidence="2" id="KW-0560">Oxidoreductase</keyword>